<evidence type="ECO:0000313" key="2">
    <source>
        <dbReference type="EMBL" id="KAH8992658.1"/>
    </source>
</evidence>
<dbReference type="EMBL" id="JAKELL010000021">
    <property type="protein sequence ID" value="KAH8992658.1"/>
    <property type="molecule type" value="Genomic_DNA"/>
</dbReference>
<dbReference type="AlphaFoldDB" id="A0AAD4Q8L3"/>
<keyword evidence="1" id="KW-0732">Signal</keyword>
<protein>
    <submittedName>
        <fullName evidence="2">Uncharacterized protein</fullName>
    </submittedName>
</protein>
<feature type="chain" id="PRO_5042295146" evidence="1">
    <location>
        <begin position="24"/>
        <end position="171"/>
    </location>
</feature>
<reference evidence="2" key="1">
    <citation type="submission" date="2022-01" db="EMBL/GenBank/DDBJ databases">
        <title>Comparative genomics reveals a dynamic genome evolution in the ectomycorrhizal milk-cap (Lactarius) mushrooms.</title>
        <authorList>
            <consortium name="DOE Joint Genome Institute"/>
            <person name="Lebreton A."/>
            <person name="Tang N."/>
            <person name="Kuo A."/>
            <person name="LaButti K."/>
            <person name="Drula E."/>
            <person name="Barry K."/>
            <person name="Clum A."/>
            <person name="Lipzen A."/>
            <person name="Mousain D."/>
            <person name="Ng V."/>
            <person name="Wang R."/>
            <person name="Wang X."/>
            <person name="Dai Y."/>
            <person name="Henrissat B."/>
            <person name="Grigoriev I.V."/>
            <person name="Guerin-Laguette A."/>
            <person name="Yu F."/>
            <person name="Martin F.M."/>
        </authorList>
    </citation>
    <scope>NUCLEOTIDE SEQUENCE</scope>
    <source>
        <strain evidence="2">QP</strain>
    </source>
</reference>
<gene>
    <name evidence="2" type="ORF">EDB92DRAFT_538855</name>
</gene>
<sequence>MSCHIRHWEARTLQSILIACVICTPFSQKWSKKMDDLVTETAICSSRVLHSGCRLNSELHLSVTGINGRIFARQYSSGIVYYCITYLGTSPSTQLRQDPLYLDLRPVHPSWDLHESRSFLSWQVGADQRCTGGAITARERVGALTGAAGFPSGGGFVGLRNRPFADPKAGP</sequence>
<evidence type="ECO:0000313" key="3">
    <source>
        <dbReference type="Proteomes" id="UP001201163"/>
    </source>
</evidence>
<name>A0AAD4Q8L3_9AGAM</name>
<dbReference type="Proteomes" id="UP001201163">
    <property type="component" value="Unassembled WGS sequence"/>
</dbReference>
<evidence type="ECO:0000256" key="1">
    <source>
        <dbReference type="SAM" id="SignalP"/>
    </source>
</evidence>
<accession>A0AAD4Q8L3</accession>
<proteinExistence type="predicted"/>
<comment type="caution">
    <text evidence="2">The sequence shown here is derived from an EMBL/GenBank/DDBJ whole genome shotgun (WGS) entry which is preliminary data.</text>
</comment>
<feature type="signal peptide" evidence="1">
    <location>
        <begin position="1"/>
        <end position="23"/>
    </location>
</feature>
<keyword evidence="3" id="KW-1185">Reference proteome</keyword>
<organism evidence="2 3">
    <name type="scientific">Lactarius akahatsu</name>
    <dbReference type="NCBI Taxonomy" id="416441"/>
    <lineage>
        <taxon>Eukaryota</taxon>
        <taxon>Fungi</taxon>
        <taxon>Dikarya</taxon>
        <taxon>Basidiomycota</taxon>
        <taxon>Agaricomycotina</taxon>
        <taxon>Agaricomycetes</taxon>
        <taxon>Russulales</taxon>
        <taxon>Russulaceae</taxon>
        <taxon>Lactarius</taxon>
    </lineage>
</organism>